<dbReference type="InterPro" id="IPR016181">
    <property type="entry name" value="Acyl_CoA_acyltransferase"/>
</dbReference>
<comment type="caution">
    <text evidence="4">The sequence shown here is derived from an EMBL/GenBank/DDBJ whole genome shotgun (WGS) entry which is preliminary data.</text>
</comment>
<gene>
    <name evidence="4" type="ORF">J5X75_27250</name>
</gene>
<keyword evidence="5" id="KW-1185">Reference proteome</keyword>
<feature type="domain" description="N-acetyltransferase" evidence="3">
    <location>
        <begin position="6"/>
        <end position="170"/>
    </location>
</feature>
<dbReference type="PANTHER" id="PTHR43877">
    <property type="entry name" value="AMINOALKYLPHOSPHONATE N-ACETYLTRANSFERASE-RELATED-RELATED"/>
    <property type="match status" value="1"/>
</dbReference>
<reference evidence="4 5" key="1">
    <citation type="submission" date="2021-03" db="EMBL/GenBank/DDBJ databases">
        <title>Actinoplanes flavus sp. nov., a novel actinomycete isolated from Coconut Palm rhizosphere soil.</title>
        <authorList>
            <person name="Luo X."/>
        </authorList>
    </citation>
    <scope>NUCLEOTIDE SEQUENCE [LARGE SCALE GENOMIC DNA]</scope>
    <source>
        <strain evidence="4 5">NEAU-H7</strain>
    </source>
</reference>
<dbReference type="EMBL" id="JAGFNS010000019">
    <property type="protein sequence ID" value="MBO3741212.1"/>
    <property type="molecule type" value="Genomic_DNA"/>
</dbReference>
<keyword evidence="2" id="KW-0012">Acyltransferase</keyword>
<dbReference type="CDD" id="cd04301">
    <property type="entry name" value="NAT_SF"/>
    <property type="match status" value="1"/>
</dbReference>
<organism evidence="4 5">
    <name type="scientific">Actinoplanes flavus</name>
    <dbReference type="NCBI Taxonomy" id="2820290"/>
    <lineage>
        <taxon>Bacteria</taxon>
        <taxon>Bacillati</taxon>
        <taxon>Actinomycetota</taxon>
        <taxon>Actinomycetes</taxon>
        <taxon>Micromonosporales</taxon>
        <taxon>Micromonosporaceae</taxon>
        <taxon>Actinoplanes</taxon>
    </lineage>
</organism>
<accession>A0ABS3US02</accession>
<protein>
    <submittedName>
        <fullName evidence="4">GNAT family N-acetyltransferase</fullName>
    </submittedName>
</protein>
<proteinExistence type="predicted"/>
<sequence>MRSETTVIREKTAADDAACAALLRRVHARDGYPLFLPPEDVAGFLRPESERIAWVAEHDGGIVGHVALHCPPEDPTLSAASTATGLPPDRLALLARLFTAPEVRRAGLGRALLRHATGHAPLLGRRAVLDVGMSLPKAVALYESEGWSRAGELHIPLDEGPMLDLWVYVSP</sequence>
<evidence type="ECO:0000313" key="5">
    <source>
        <dbReference type="Proteomes" id="UP000679690"/>
    </source>
</evidence>
<evidence type="ECO:0000256" key="2">
    <source>
        <dbReference type="ARBA" id="ARBA00023315"/>
    </source>
</evidence>
<dbReference type="Gene3D" id="3.40.630.30">
    <property type="match status" value="1"/>
</dbReference>
<keyword evidence="1" id="KW-0808">Transferase</keyword>
<evidence type="ECO:0000259" key="3">
    <source>
        <dbReference type="PROSITE" id="PS51186"/>
    </source>
</evidence>
<dbReference type="Pfam" id="PF13508">
    <property type="entry name" value="Acetyltransf_7"/>
    <property type="match status" value="1"/>
</dbReference>
<dbReference type="RefSeq" id="WP_208470358.1">
    <property type="nucleotide sequence ID" value="NZ_JAGFNS010000019.1"/>
</dbReference>
<dbReference type="InterPro" id="IPR050832">
    <property type="entry name" value="Bact_Acetyltransf"/>
</dbReference>
<dbReference type="SUPFAM" id="SSF55729">
    <property type="entry name" value="Acyl-CoA N-acyltransferases (Nat)"/>
    <property type="match status" value="1"/>
</dbReference>
<dbReference type="Proteomes" id="UP000679690">
    <property type="component" value="Unassembled WGS sequence"/>
</dbReference>
<name>A0ABS3US02_9ACTN</name>
<evidence type="ECO:0000313" key="4">
    <source>
        <dbReference type="EMBL" id="MBO3741212.1"/>
    </source>
</evidence>
<dbReference type="PANTHER" id="PTHR43877:SF1">
    <property type="entry name" value="ACETYLTRANSFERASE"/>
    <property type="match status" value="1"/>
</dbReference>
<evidence type="ECO:0000256" key="1">
    <source>
        <dbReference type="ARBA" id="ARBA00022679"/>
    </source>
</evidence>
<dbReference type="PROSITE" id="PS51186">
    <property type="entry name" value="GNAT"/>
    <property type="match status" value="1"/>
</dbReference>
<dbReference type="InterPro" id="IPR000182">
    <property type="entry name" value="GNAT_dom"/>
</dbReference>